<dbReference type="InterPro" id="IPR046373">
    <property type="entry name" value="Acyl-CoA_Oxase/DH_mid-dom_sf"/>
</dbReference>
<comment type="similarity">
    <text evidence="1">Belongs to the acyl-CoA dehydrogenase family.</text>
</comment>
<dbReference type="Proteomes" id="UP000053352">
    <property type="component" value="Unassembled WGS sequence"/>
</dbReference>
<evidence type="ECO:0000256" key="4">
    <source>
        <dbReference type="ARBA" id="ARBA00023002"/>
    </source>
</evidence>
<dbReference type="Gene3D" id="2.40.110.10">
    <property type="entry name" value="Butyryl-CoA Dehydrogenase, subunit A, domain 2"/>
    <property type="match status" value="1"/>
</dbReference>
<sequence>MLEGGRARLTGEKVFATNALHASAILVLARSGDGYALALAEPGSRGLAAEPLDIEAYRCSGIARLRLEGVEARLVAGPGREPYLAVLRSLAESRVLVAALAVSLGRRALEKALSWALERGVYRFQAVSHRIARSHALLEAAGALVEKAAEALEREGEPDWALTSAAKYVAVEAGLEAADTLARTMGGHAVRSGSGAPSCSSTSTASSRPRAQGIYS</sequence>
<comment type="caution">
    <text evidence="7">The sequence shown here is derived from an EMBL/GenBank/DDBJ whole genome shotgun (WGS) entry which is preliminary data.</text>
</comment>
<dbReference type="SUPFAM" id="SSF47203">
    <property type="entry name" value="Acyl-CoA dehydrogenase C-terminal domain-like"/>
    <property type="match status" value="1"/>
</dbReference>
<dbReference type="PANTHER" id="PTHR48083">
    <property type="entry name" value="MEDIUM-CHAIN SPECIFIC ACYL-COA DEHYDROGENASE, MITOCHONDRIAL-RELATED"/>
    <property type="match status" value="1"/>
</dbReference>
<keyword evidence="3" id="KW-0274">FAD</keyword>
<dbReference type="RefSeq" id="WP_058370707.1">
    <property type="nucleotide sequence ID" value="NZ_LNTB01000001.1"/>
</dbReference>
<dbReference type="InterPro" id="IPR009100">
    <property type="entry name" value="AcylCoA_DH/oxidase_NM_dom_sf"/>
</dbReference>
<dbReference type="GO" id="GO:0005737">
    <property type="term" value="C:cytoplasm"/>
    <property type="evidence" value="ECO:0007669"/>
    <property type="project" value="TreeGrafter"/>
</dbReference>
<dbReference type="AlphaFoldDB" id="A0A0V8RVD4"/>
<evidence type="ECO:0000256" key="3">
    <source>
        <dbReference type="ARBA" id="ARBA00022827"/>
    </source>
</evidence>
<dbReference type="InterPro" id="IPR036250">
    <property type="entry name" value="AcylCo_DH-like_C"/>
</dbReference>
<keyword evidence="8" id="KW-1185">Reference proteome</keyword>
<dbReference type="STRING" id="2309.CF15_04405"/>
<proteinExistence type="inferred from homology"/>
<accession>A0A0V8RVD4</accession>
<dbReference type="PANTHER" id="PTHR48083:SF1">
    <property type="entry name" value="DEHYDROGENASE, PUTATIVE (AFU_ORTHOLOGUE AFUA_7G06510)-RELATED"/>
    <property type="match status" value="1"/>
</dbReference>
<evidence type="ECO:0000256" key="1">
    <source>
        <dbReference type="ARBA" id="ARBA00009347"/>
    </source>
</evidence>
<dbReference type="EMBL" id="LNTB01000001">
    <property type="protein sequence ID" value="KSW12027.1"/>
    <property type="molecule type" value="Genomic_DNA"/>
</dbReference>
<dbReference type="SUPFAM" id="SSF56645">
    <property type="entry name" value="Acyl-CoA dehydrogenase NM domain-like"/>
    <property type="match status" value="1"/>
</dbReference>
<dbReference type="Gene3D" id="1.20.140.10">
    <property type="entry name" value="Butyryl-CoA Dehydrogenase, subunit A, domain 3"/>
    <property type="match status" value="1"/>
</dbReference>
<name>A0A0V8RVD4_PYROC</name>
<evidence type="ECO:0000256" key="2">
    <source>
        <dbReference type="ARBA" id="ARBA00022630"/>
    </source>
</evidence>
<protein>
    <recommendedName>
        <fullName evidence="6">Acyl-CoA dehydrogenase/oxidase C-terminal domain-containing protein</fullName>
    </recommendedName>
</protein>
<feature type="region of interest" description="Disordered" evidence="5">
    <location>
        <begin position="187"/>
        <end position="216"/>
    </location>
</feature>
<dbReference type="GO" id="GO:0033539">
    <property type="term" value="P:fatty acid beta-oxidation using acyl-CoA dehydrogenase"/>
    <property type="evidence" value="ECO:0007669"/>
    <property type="project" value="TreeGrafter"/>
</dbReference>
<evidence type="ECO:0000313" key="7">
    <source>
        <dbReference type="EMBL" id="KSW12027.1"/>
    </source>
</evidence>
<evidence type="ECO:0000313" key="8">
    <source>
        <dbReference type="Proteomes" id="UP000053352"/>
    </source>
</evidence>
<reference evidence="7 8" key="1">
    <citation type="submission" date="2015-11" db="EMBL/GenBank/DDBJ databases">
        <title>Genome sequence of Pyrodictium occultum PL-19, a marine hyperthermophilic archaeon isolated from Volcano, Italy.</title>
        <authorList>
            <person name="Utturkar S."/>
            <person name="Huber H."/>
            <person name="Leptihn S."/>
            <person name="Brown S."/>
            <person name="Stetter K.O."/>
            <person name="Podar M."/>
        </authorList>
    </citation>
    <scope>NUCLEOTIDE SEQUENCE [LARGE SCALE GENOMIC DNA]</scope>
    <source>
        <strain evidence="7 8">PL-19</strain>
    </source>
</reference>
<feature type="compositionally biased region" description="Low complexity" evidence="5">
    <location>
        <begin position="191"/>
        <end position="209"/>
    </location>
</feature>
<dbReference type="OrthoDB" id="45558at2157"/>
<feature type="domain" description="Acyl-CoA dehydrogenase/oxidase C-terminal" evidence="6">
    <location>
        <begin position="86"/>
        <end position="191"/>
    </location>
</feature>
<dbReference type="Pfam" id="PF00441">
    <property type="entry name" value="Acyl-CoA_dh_1"/>
    <property type="match status" value="1"/>
</dbReference>
<dbReference type="GO" id="GO:0003995">
    <property type="term" value="F:acyl-CoA dehydrogenase activity"/>
    <property type="evidence" value="ECO:0007669"/>
    <property type="project" value="TreeGrafter"/>
</dbReference>
<organism evidence="7 8">
    <name type="scientific">Pyrodictium occultum</name>
    <dbReference type="NCBI Taxonomy" id="2309"/>
    <lineage>
        <taxon>Archaea</taxon>
        <taxon>Thermoproteota</taxon>
        <taxon>Thermoprotei</taxon>
        <taxon>Desulfurococcales</taxon>
        <taxon>Pyrodictiaceae</taxon>
        <taxon>Pyrodictium</taxon>
    </lineage>
</organism>
<dbReference type="InterPro" id="IPR009075">
    <property type="entry name" value="AcylCo_DH/oxidase_C"/>
</dbReference>
<keyword evidence="4" id="KW-0560">Oxidoreductase</keyword>
<dbReference type="InterPro" id="IPR050741">
    <property type="entry name" value="Acyl-CoA_dehydrogenase"/>
</dbReference>
<evidence type="ECO:0000259" key="6">
    <source>
        <dbReference type="Pfam" id="PF00441"/>
    </source>
</evidence>
<gene>
    <name evidence="7" type="ORF">CF15_04405</name>
</gene>
<keyword evidence="2" id="KW-0285">Flavoprotein</keyword>
<evidence type="ECO:0000256" key="5">
    <source>
        <dbReference type="SAM" id="MobiDB-lite"/>
    </source>
</evidence>